<feature type="non-terminal residue" evidence="1">
    <location>
        <position position="1"/>
    </location>
</feature>
<dbReference type="Proteomes" id="UP001159405">
    <property type="component" value="Unassembled WGS sequence"/>
</dbReference>
<reference evidence="1 2" key="1">
    <citation type="submission" date="2022-05" db="EMBL/GenBank/DDBJ databases">
        <authorList>
            <consortium name="Genoscope - CEA"/>
            <person name="William W."/>
        </authorList>
    </citation>
    <scope>NUCLEOTIDE SEQUENCE [LARGE SCALE GENOMIC DNA]</scope>
</reference>
<comment type="caution">
    <text evidence="1">The sequence shown here is derived from an EMBL/GenBank/DDBJ whole genome shotgun (WGS) entry which is preliminary data.</text>
</comment>
<proteinExistence type="predicted"/>
<accession>A0ABN8PV86</accession>
<dbReference type="EMBL" id="CALNXK010000091">
    <property type="protein sequence ID" value="CAH3151611.1"/>
    <property type="molecule type" value="Genomic_DNA"/>
</dbReference>
<gene>
    <name evidence="1" type="ORF">PLOB_00048691</name>
</gene>
<name>A0ABN8PV86_9CNID</name>
<protein>
    <submittedName>
        <fullName evidence="1">Uncharacterized protein</fullName>
    </submittedName>
</protein>
<organism evidence="1 2">
    <name type="scientific">Porites lobata</name>
    <dbReference type="NCBI Taxonomy" id="104759"/>
    <lineage>
        <taxon>Eukaryota</taxon>
        <taxon>Metazoa</taxon>
        <taxon>Cnidaria</taxon>
        <taxon>Anthozoa</taxon>
        <taxon>Hexacorallia</taxon>
        <taxon>Scleractinia</taxon>
        <taxon>Fungiina</taxon>
        <taxon>Poritidae</taxon>
        <taxon>Porites</taxon>
    </lineage>
</organism>
<evidence type="ECO:0000313" key="2">
    <source>
        <dbReference type="Proteomes" id="UP001159405"/>
    </source>
</evidence>
<evidence type="ECO:0000313" key="1">
    <source>
        <dbReference type="EMBL" id="CAH3151611.1"/>
    </source>
</evidence>
<keyword evidence="2" id="KW-1185">Reference proteome</keyword>
<sequence>VWRRHKCNLLTSSHYLLQQVGSRDQCEVKVSVSCFGTQMIQMKDLFSNESKIVKYLDICGIWFLNGQPYQQGLDHIYLEGTSLLRQTLLPHCEQGTIHGVTFRMPSWASLRDLVELYPLGGLCPLADKLP</sequence>